<evidence type="ECO:0000256" key="1">
    <source>
        <dbReference type="ARBA" id="ARBA00022737"/>
    </source>
</evidence>
<feature type="domain" description="GPI inositol-deacylase winged helix" evidence="4">
    <location>
        <begin position="411"/>
        <end position="482"/>
    </location>
</feature>
<dbReference type="Pfam" id="PF24883">
    <property type="entry name" value="NPHP3_N"/>
    <property type="match status" value="1"/>
</dbReference>
<dbReference type="InterPro" id="IPR054471">
    <property type="entry name" value="GPIID_WHD"/>
</dbReference>
<organism evidence="6 7">
    <name type="scientific">Podospora comata</name>
    <dbReference type="NCBI Taxonomy" id="48703"/>
    <lineage>
        <taxon>Eukaryota</taxon>
        <taxon>Fungi</taxon>
        <taxon>Dikarya</taxon>
        <taxon>Ascomycota</taxon>
        <taxon>Pezizomycotina</taxon>
        <taxon>Sordariomycetes</taxon>
        <taxon>Sordariomycetidae</taxon>
        <taxon>Sordariales</taxon>
        <taxon>Podosporaceae</taxon>
        <taxon>Podospora</taxon>
    </lineage>
</organism>
<evidence type="ECO:0000256" key="2">
    <source>
        <dbReference type="PROSITE-ProRule" id="PRU00023"/>
    </source>
</evidence>
<dbReference type="InterPro" id="IPR027417">
    <property type="entry name" value="P-loop_NTPase"/>
</dbReference>
<feature type="repeat" description="ANK" evidence="2">
    <location>
        <begin position="778"/>
        <end position="810"/>
    </location>
</feature>
<keyword evidence="1" id="KW-0677">Repeat</keyword>
<dbReference type="EMBL" id="LR026965">
    <property type="protein sequence ID" value="VBB75940.1"/>
    <property type="molecule type" value="Genomic_DNA"/>
</dbReference>
<dbReference type="Gene3D" id="3.40.50.300">
    <property type="entry name" value="P-loop containing nucleotide triphosphate hydrolases"/>
    <property type="match status" value="1"/>
</dbReference>
<feature type="repeat" description="ANK" evidence="2">
    <location>
        <begin position="1602"/>
        <end position="1637"/>
    </location>
</feature>
<dbReference type="SMART" id="SM00248">
    <property type="entry name" value="ANK"/>
    <property type="match status" value="22"/>
</dbReference>
<dbReference type="InterPro" id="IPR002110">
    <property type="entry name" value="Ankyrin_rpt"/>
</dbReference>
<dbReference type="InterPro" id="IPR036770">
    <property type="entry name" value="Ankyrin_rpt-contain_sf"/>
</dbReference>
<feature type="repeat" description="ANK" evidence="2">
    <location>
        <begin position="1296"/>
        <end position="1328"/>
    </location>
</feature>
<sequence>MSFHDGDLFSFHTIASRRFVILRPWSIVTSPRSPPPNQHDSCTGANSTAFSPSLTHQWRSAKSSGFPPTTLDASVKHTTPLIIDMEDYDVIEHSDTALGPEVVARIRDWLQPTDYTAESGEYHRHLSSQAPGTGLWLCQTDEYKKWHDSPDHGSLWIKGVPGAGKSVMAASIIGHLETTENCPVLFFFFRNIVAANYSPRALLQDWLAQLLPFSPKLQLALQSQLNTDLAIISNNDLFDHFLSGISCVPRLYCVADALDEMNADSRPFLDKFNRLATHRPGSLKLLLTSRPKQYLQSALRDTSIVHISLQRHLVDVDIVSYLNCRLEKLSTMNNAVEKNQLVDLVAKRSGGLFLYAKLTMDQMEEALSRQDQVDICALEASLPIGLEETYANLLQKHRQESQVDLEFQVFVLETITHASRPLRLTELAGLAGCLSTINEPLTHWKQLISTCCGPLIQVLESETLQVIHHSFTEFLRGDGRNSPSGTEPSSGFPVINSTIAHKNVALRCLAYVQSLSLPTVKQRRSYREQSDDRRNVCLLHPFFDYAMENWVYHASRYNARDHGFFHTILSFLAPDNLAFWQWTGPPWYRDTGNPSEGIPTALHVAAHAGMYEFCLWLINEQRMSVSSIASDRRTPLHWAAEKGHGKVASLLIQYGSDLNPEDIYGLKPIHLAARYNHADVVSTLLQAGVEPDTPTTNEDDEHPEYYDAGRDLRENRPGECAIYYASRYGHLETLEALIPYCAPSALEKMLCECCRFDRTEAAAAVLAHLSIPVDASYSGATALYFACGNTNTDLVQALIDHGADSKALSVSASLATSYGGPAVELSYEEMDEGAEFVFESYWYPGANQAPLHRLVRSWNYNNDAACQVILRILLDAGADMEQLNDDGVTALLLAASFSCHFPFSSSIVPCVPALRALLASGANVKATCPNGNKALHYALGQDQESLEAMRILLEHEEGQQERRSLDTLRPPGKVASADLADSEALSSRFMEYFVRGGLDPSYEFYKGKTMLEAVMYQNPGLFQTLFSLCKDESLKQRCWFALADKWPSRESCIQYLKIMVAQGMDPNITPEGGRPLYLHFYRYDDLLQALELAGAKASVVDANGNNVLHLLCKLGRVERSQLEHFIARGANPLATTLEGDTLLHLVATWYGGRGDQPDLVQWLISLGISADATNTSGQTPLHVHLQHGKNRQQDGHLFIHTNVFFFDAMGSVNLEIPDKNGFNALHLACTKSESDLAILLAAGASLFSRTADGQNALHVACRARKADVVSRVLGLLGDESSNTDGVFNMINKQDNGGRTPLHYACVSGEVETVDILLRSGANVNVEDLHGHTPLHLCAQFRTEPALWDLSGYKRDPDLGGVDDLYFPAMNIIVNMLLDAGADAKGCASRETATPLQMAIDIGCTEFIDAFYAQQDMSVKSGRTLSSDGLSRETARVDVASPLLNQRLDKYLDGSGTPVLELLLDNPSRYLRLLTPDDAASLINHGFSNNRHDGRYYQVLLEMMQSSEYLLLARQVSGLIHYYSSLDNLRLYLQTVRAQSTSNSWMWTWVGRYFGTRALTPLQIICEAQRPSMVLLRYLLGTLQVDANTRCIRVDLKKGKFISGGTALHRLAVVDFRWKLDAIRYLLATGADINALNETGESPLHVAACGGVKDYHRHGPDRFSDSRSLDAVRILLDHGADPDLLDEKGLAAIHKACMHFDQSTSRDIIQELLSKGASALVGVRSPLFEAVRYHNVPAFEVLLEHGLDVNTVYDEGPIIFPQNGKPIDETKPRRRCLLWFMAIVSRWPLARSSATLSMVRIMVEHGVDLYLPLNDEETVCHYLFEFAKREIVEALLQEPCVSRIDFNRPGQSGQTILMAACRRAIEWRPHDLKDGSKPAWLPLQTLRLNLGIKLDATAVDNAGQTSLHHLLQNKASTEDEILHFMRDEGVASTLLTKDNDGFSPLHYALKLLRPRVCEFLCDKGADILEPDPSGSFTLHHIAAQCVQTARSFADPTDGAWDWNPIPHSTTYFDDCLVLWKRCLKEGASINAPDRDGNTPLHVFVVSPDAWTPYKYPRDEDEYDPVACHLKRYKQLFPPDSGVDIWASNREGETVLHRIAGHCVVRRWDRILATHSGRPSDVKHIPHDKQLFEAFLKMGADPLKEDVKGRSALDVAIAWGKEYILDLVALDGES</sequence>
<dbReference type="PANTHER" id="PTHR24118:SF99">
    <property type="entry name" value="POTE ANKYRIN DOMAIN FAMILY MEMBER 3C-RELATED"/>
    <property type="match status" value="1"/>
</dbReference>
<keyword evidence="2" id="KW-0040">ANK repeat</keyword>
<feature type="region of interest" description="Disordered" evidence="3">
    <location>
        <begin position="689"/>
        <end position="710"/>
    </location>
</feature>
<dbReference type="Proteomes" id="UP000280685">
    <property type="component" value="Chromosome 2"/>
</dbReference>
<dbReference type="SUPFAM" id="SSF52540">
    <property type="entry name" value="P-loop containing nucleoside triphosphate hydrolases"/>
    <property type="match status" value="1"/>
</dbReference>
<dbReference type="PROSITE" id="PS50297">
    <property type="entry name" value="ANK_REP_REGION"/>
    <property type="match status" value="5"/>
</dbReference>
<feature type="repeat" description="ANK" evidence="2">
    <location>
        <begin position="664"/>
        <end position="696"/>
    </location>
</feature>
<feature type="domain" description="Nephrocystin 3-like N-terminal" evidence="5">
    <location>
        <begin position="132"/>
        <end position="290"/>
    </location>
</feature>
<dbReference type="Gene3D" id="1.25.40.20">
    <property type="entry name" value="Ankyrin repeat-containing domain"/>
    <property type="match status" value="6"/>
</dbReference>
<dbReference type="PROSITE" id="PS50088">
    <property type="entry name" value="ANK_REPEAT"/>
    <property type="match status" value="8"/>
</dbReference>
<dbReference type="Pfam" id="PF22939">
    <property type="entry name" value="WHD_GPIID"/>
    <property type="match status" value="1"/>
</dbReference>
<feature type="repeat" description="ANK" evidence="2">
    <location>
        <begin position="1939"/>
        <end position="1971"/>
    </location>
</feature>
<dbReference type="PANTHER" id="PTHR24118">
    <property type="entry name" value="POTE ANKYRIN DOMAIN"/>
    <property type="match status" value="1"/>
</dbReference>
<evidence type="ECO:0000313" key="6">
    <source>
        <dbReference type="EMBL" id="VBB75940.1"/>
    </source>
</evidence>
<feature type="repeat" description="ANK" evidence="2">
    <location>
        <begin position="846"/>
        <end position="885"/>
    </location>
</feature>
<evidence type="ECO:0000313" key="7">
    <source>
        <dbReference type="Proteomes" id="UP000280685"/>
    </source>
</evidence>
<accession>A0ABY6S470</accession>
<protein>
    <submittedName>
        <fullName evidence="6">Ankyrin</fullName>
    </submittedName>
</protein>
<dbReference type="SUPFAM" id="SSF48403">
    <property type="entry name" value="Ankyrin repeat"/>
    <property type="match status" value="4"/>
</dbReference>
<reference evidence="6" key="1">
    <citation type="submission" date="2018-02" db="EMBL/GenBank/DDBJ databases">
        <authorList>
            <person name="Silar P."/>
        </authorList>
    </citation>
    <scope>NUCLEOTIDE SEQUENCE [LARGE SCALE GENOMIC DNA]</scope>
    <source>
        <strain evidence="6">T</strain>
    </source>
</reference>
<keyword evidence="7" id="KW-1185">Reference proteome</keyword>
<dbReference type="InterPro" id="IPR056884">
    <property type="entry name" value="NPHP3-like_N"/>
</dbReference>
<dbReference type="Pfam" id="PF12796">
    <property type="entry name" value="Ank_2"/>
    <property type="match status" value="5"/>
</dbReference>
<name>A0ABY6S470_PODCO</name>
<gene>
    <name evidence="6" type="ORF">PODCO_208310</name>
</gene>
<dbReference type="PRINTS" id="PR01415">
    <property type="entry name" value="ANKYRIN"/>
</dbReference>
<evidence type="ECO:0000256" key="3">
    <source>
        <dbReference type="SAM" id="MobiDB-lite"/>
    </source>
</evidence>
<feature type="repeat" description="ANK" evidence="2">
    <location>
        <begin position="1638"/>
        <end position="1686"/>
    </location>
</feature>
<dbReference type="Pfam" id="PF13637">
    <property type="entry name" value="Ank_4"/>
    <property type="match status" value="1"/>
</dbReference>
<feature type="repeat" description="ANK" evidence="2">
    <location>
        <begin position="631"/>
        <end position="663"/>
    </location>
</feature>
<evidence type="ECO:0000259" key="5">
    <source>
        <dbReference type="Pfam" id="PF24883"/>
    </source>
</evidence>
<proteinExistence type="predicted"/>
<evidence type="ECO:0000259" key="4">
    <source>
        <dbReference type="Pfam" id="PF22939"/>
    </source>
</evidence>